<dbReference type="PRINTS" id="PR00778">
    <property type="entry name" value="HTHARSR"/>
</dbReference>
<dbReference type="PROSITE" id="PS50987">
    <property type="entry name" value="HTH_ARSR_2"/>
    <property type="match status" value="1"/>
</dbReference>
<gene>
    <name evidence="5" type="ORF">CEE37_00290</name>
</gene>
<dbReference type="InterPro" id="IPR001845">
    <property type="entry name" value="HTH_ArsR_DNA-bd_dom"/>
</dbReference>
<dbReference type="PANTHER" id="PTHR33154:SF33">
    <property type="entry name" value="TRANSCRIPTIONAL REPRESSOR SDPR"/>
    <property type="match status" value="1"/>
</dbReference>
<dbReference type="SUPFAM" id="SSF46785">
    <property type="entry name" value="Winged helix' DNA-binding domain"/>
    <property type="match status" value="1"/>
</dbReference>
<keyword evidence="3" id="KW-0804">Transcription</keyword>
<dbReference type="AlphaFoldDB" id="A0A532V4Q3"/>
<accession>A0A532V4Q3</accession>
<reference evidence="5 6" key="1">
    <citation type="submission" date="2017-06" db="EMBL/GenBank/DDBJ databases">
        <title>Novel microbial phyla capable of carbon fixation and sulfur reduction in deep-sea sediments.</title>
        <authorList>
            <person name="Huang J."/>
            <person name="Baker B."/>
            <person name="Wang Y."/>
        </authorList>
    </citation>
    <scope>NUCLEOTIDE SEQUENCE [LARGE SCALE GENOMIC DNA]</scope>
    <source>
        <strain evidence="5">B3_LCP</strain>
    </source>
</reference>
<dbReference type="Gene3D" id="1.10.10.10">
    <property type="entry name" value="Winged helix-like DNA-binding domain superfamily/Winged helix DNA-binding domain"/>
    <property type="match status" value="1"/>
</dbReference>
<dbReference type="EMBL" id="NJBN01000001">
    <property type="protein sequence ID" value="TKJ42149.1"/>
    <property type="molecule type" value="Genomic_DNA"/>
</dbReference>
<dbReference type="InterPro" id="IPR036390">
    <property type="entry name" value="WH_DNA-bd_sf"/>
</dbReference>
<sequence length="112" mass="13052">MQGRIMSRNNRVELEADLLTLLAQPTRLKILYYLKGGERCACHINPQMQEDPSVISRHLVKMREAGLLESRKEGVSVYYKIKEPRVFNLLEMVDNIIHTIAKERADEILRVF</sequence>
<dbReference type="Pfam" id="PF01022">
    <property type="entry name" value="HTH_5"/>
    <property type="match status" value="1"/>
</dbReference>
<evidence type="ECO:0000313" key="6">
    <source>
        <dbReference type="Proteomes" id="UP000319619"/>
    </source>
</evidence>
<keyword evidence="2" id="KW-0238">DNA-binding</keyword>
<evidence type="ECO:0000256" key="1">
    <source>
        <dbReference type="ARBA" id="ARBA00023015"/>
    </source>
</evidence>
<feature type="domain" description="HTH arsR-type" evidence="4">
    <location>
        <begin position="7"/>
        <end position="101"/>
    </location>
</feature>
<evidence type="ECO:0000256" key="2">
    <source>
        <dbReference type="ARBA" id="ARBA00023125"/>
    </source>
</evidence>
<name>A0A532V4Q3_UNCL8</name>
<dbReference type="InterPro" id="IPR036388">
    <property type="entry name" value="WH-like_DNA-bd_sf"/>
</dbReference>
<dbReference type="SMART" id="SM00418">
    <property type="entry name" value="HTH_ARSR"/>
    <property type="match status" value="1"/>
</dbReference>
<dbReference type="GO" id="GO:0003700">
    <property type="term" value="F:DNA-binding transcription factor activity"/>
    <property type="evidence" value="ECO:0007669"/>
    <property type="project" value="InterPro"/>
</dbReference>
<dbReference type="NCBIfam" id="NF033788">
    <property type="entry name" value="HTH_metalloreg"/>
    <property type="match status" value="1"/>
</dbReference>
<dbReference type="InterPro" id="IPR011991">
    <property type="entry name" value="ArsR-like_HTH"/>
</dbReference>
<proteinExistence type="predicted"/>
<evidence type="ECO:0000256" key="3">
    <source>
        <dbReference type="ARBA" id="ARBA00023163"/>
    </source>
</evidence>
<protein>
    <submittedName>
        <fullName evidence="5">Transcriptional regulator</fullName>
    </submittedName>
</protein>
<keyword evidence="1" id="KW-0805">Transcription regulation</keyword>
<organism evidence="5 6">
    <name type="scientific">candidate division LCP-89 bacterium B3_LCP</name>
    <dbReference type="NCBI Taxonomy" id="2012998"/>
    <lineage>
        <taxon>Bacteria</taxon>
        <taxon>Pseudomonadati</taxon>
        <taxon>Bacteria division LCP-89</taxon>
    </lineage>
</organism>
<evidence type="ECO:0000313" key="5">
    <source>
        <dbReference type="EMBL" id="TKJ42149.1"/>
    </source>
</evidence>
<comment type="caution">
    <text evidence="5">The sequence shown here is derived from an EMBL/GenBank/DDBJ whole genome shotgun (WGS) entry which is preliminary data.</text>
</comment>
<evidence type="ECO:0000259" key="4">
    <source>
        <dbReference type="PROSITE" id="PS50987"/>
    </source>
</evidence>
<dbReference type="CDD" id="cd00090">
    <property type="entry name" value="HTH_ARSR"/>
    <property type="match status" value="1"/>
</dbReference>
<dbReference type="GO" id="GO:0003677">
    <property type="term" value="F:DNA binding"/>
    <property type="evidence" value="ECO:0007669"/>
    <property type="project" value="UniProtKB-KW"/>
</dbReference>
<dbReference type="InterPro" id="IPR051081">
    <property type="entry name" value="HTH_MetalResp_TranReg"/>
</dbReference>
<dbReference type="Proteomes" id="UP000319619">
    <property type="component" value="Unassembled WGS sequence"/>
</dbReference>
<dbReference type="PANTHER" id="PTHR33154">
    <property type="entry name" value="TRANSCRIPTIONAL REGULATOR, ARSR FAMILY"/>
    <property type="match status" value="1"/>
</dbReference>